<evidence type="ECO:0000313" key="5">
    <source>
        <dbReference type="EMBL" id="OWR05668.1"/>
    </source>
</evidence>
<dbReference type="GO" id="GO:1990281">
    <property type="term" value="C:efflux pump complex"/>
    <property type="evidence" value="ECO:0007669"/>
    <property type="project" value="TreeGrafter"/>
</dbReference>
<dbReference type="EMBL" id="NISI01000001">
    <property type="protein sequence ID" value="OWR05668.1"/>
    <property type="molecule type" value="Genomic_DNA"/>
</dbReference>
<reference evidence="5 6" key="1">
    <citation type="journal article" date="2007" name="Int. J. Syst. Evol. Microbiol.">
        <title>Description of Pelomonas aquatica sp. nov. and Pelomonas puraquae sp. nov., isolated from industrial and haemodialysis water.</title>
        <authorList>
            <person name="Gomila M."/>
            <person name="Bowien B."/>
            <person name="Falsen E."/>
            <person name="Moore E.R."/>
            <person name="Lalucat J."/>
        </authorList>
    </citation>
    <scope>NUCLEOTIDE SEQUENCE [LARGE SCALE GENOMIC DNA]</scope>
    <source>
        <strain evidence="5 6">CCUG 52769</strain>
    </source>
</reference>
<gene>
    <name evidence="5" type="ORF">CDO81_04225</name>
</gene>
<dbReference type="PROSITE" id="PS51257">
    <property type="entry name" value="PROKAR_LIPOPROTEIN"/>
    <property type="match status" value="1"/>
</dbReference>
<feature type="coiled-coil region" evidence="2">
    <location>
        <begin position="140"/>
        <end position="167"/>
    </location>
</feature>
<evidence type="ECO:0000256" key="2">
    <source>
        <dbReference type="SAM" id="Coils"/>
    </source>
</evidence>
<dbReference type="NCBIfam" id="TIGR01730">
    <property type="entry name" value="RND_mfp"/>
    <property type="match status" value="1"/>
</dbReference>
<keyword evidence="6" id="KW-1185">Reference proteome</keyword>
<accession>A0A254NL55</accession>
<feature type="region of interest" description="Disordered" evidence="3">
    <location>
        <begin position="359"/>
        <end position="379"/>
    </location>
</feature>
<proteinExistence type="inferred from homology"/>
<dbReference type="GO" id="GO:0015562">
    <property type="term" value="F:efflux transmembrane transporter activity"/>
    <property type="evidence" value="ECO:0007669"/>
    <property type="project" value="TreeGrafter"/>
</dbReference>
<dbReference type="InterPro" id="IPR006143">
    <property type="entry name" value="RND_pump_MFP"/>
</dbReference>
<dbReference type="PANTHER" id="PTHR30469:SF18">
    <property type="entry name" value="RESISTANCE-NODULATION-CELL DIVISION (RND) EFFLUX MEMBRANE FUSION PROTEIN-RELATED"/>
    <property type="match status" value="1"/>
</dbReference>
<sequence>MPHLLRLVSPLLLATLLPALLSGCGKQPAAPEPERAVRTQVVGASNASATHEYAAEVRARIESRLSFRVSGKLLSRDVNLGDTVKPGQVLARLDAQDLKLAEAAASAAVAAARTNRDQAGQDYKRFVDLQRQGFISTAELERRDSAFKAAQAQLEQAKAQADVQSNQAAYAQLRADGTGVVTNIYADPGQVLAAGTPVVSVALDGPRDVVFSVPEDQVARVKAAAAQAGALKLRLWGSDKTAPLTLREVAGAADPVTRTFLVKADAGKLPLSPGQSATVVLELPQVAGVIKLPLSAVLEQGGKTSVWVLDSGSMTVKPVAVTVAGAEGNEVVIAGGLTPGQEVVVAGVHVLNPGQKVKRYVPPRTANTPVAPAAPAASR</sequence>
<dbReference type="Gene3D" id="2.40.420.20">
    <property type="match status" value="1"/>
</dbReference>
<keyword evidence="4" id="KW-0732">Signal</keyword>
<comment type="similarity">
    <text evidence="1">Belongs to the membrane fusion protein (MFP) (TC 8.A.1) family.</text>
</comment>
<dbReference type="SUPFAM" id="SSF111369">
    <property type="entry name" value="HlyD-like secretion proteins"/>
    <property type="match status" value="1"/>
</dbReference>
<protein>
    <submittedName>
        <fullName evidence="5">Efflux transporter periplasmic adaptor subunit</fullName>
    </submittedName>
</protein>
<evidence type="ECO:0000256" key="1">
    <source>
        <dbReference type="ARBA" id="ARBA00009477"/>
    </source>
</evidence>
<name>A0A254NL55_9BURK</name>
<dbReference type="PANTHER" id="PTHR30469">
    <property type="entry name" value="MULTIDRUG RESISTANCE PROTEIN MDTA"/>
    <property type="match status" value="1"/>
</dbReference>
<dbReference type="OrthoDB" id="9806939at2"/>
<feature type="signal peptide" evidence="4">
    <location>
        <begin position="1"/>
        <end position="29"/>
    </location>
</feature>
<comment type="caution">
    <text evidence="5">The sequence shown here is derived from an EMBL/GenBank/DDBJ whole genome shotgun (WGS) entry which is preliminary data.</text>
</comment>
<keyword evidence="2" id="KW-0175">Coiled coil</keyword>
<dbReference type="Gene3D" id="2.40.50.100">
    <property type="match status" value="1"/>
</dbReference>
<evidence type="ECO:0000313" key="6">
    <source>
        <dbReference type="Proteomes" id="UP000197446"/>
    </source>
</evidence>
<feature type="compositionally biased region" description="Low complexity" evidence="3">
    <location>
        <begin position="362"/>
        <end position="379"/>
    </location>
</feature>
<organism evidence="5 6">
    <name type="scientific">Roseateles puraquae</name>
    <dbReference type="NCBI Taxonomy" id="431059"/>
    <lineage>
        <taxon>Bacteria</taxon>
        <taxon>Pseudomonadati</taxon>
        <taxon>Pseudomonadota</taxon>
        <taxon>Betaproteobacteria</taxon>
        <taxon>Burkholderiales</taxon>
        <taxon>Sphaerotilaceae</taxon>
        <taxon>Roseateles</taxon>
    </lineage>
</organism>
<dbReference type="Gene3D" id="2.40.30.170">
    <property type="match status" value="1"/>
</dbReference>
<dbReference type="AlphaFoldDB" id="A0A254NL55"/>
<dbReference type="Gene3D" id="1.10.287.470">
    <property type="entry name" value="Helix hairpin bin"/>
    <property type="match status" value="1"/>
</dbReference>
<dbReference type="Proteomes" id="UP000197446">
    <property type="component" value="Unassembled WGS sequence"/>
</dbReference>
<feature type="chain" id="PRO_5012332297" evidence="4">
    <location>
        <begin position="30"/>
        <end position="379"/>
    </location>
</feature>
<dbReference type="RefSeq" id="WP_088481875.1">
    <property type="nucleotide sequence ID" value="NZ_JBCNLH010000002.1"/>
</dbReference>
<evidence type="ECO:0000256" key="3">
    <source>
        <dbReference type="SAM" id="MobiDB-lite"/>
    </source>
</evidence>
<evidence type="ECO:0000256" key="4">
    <source>
        <dbReference type="SAM" id="SignalP"/>
    </source>
</evidence>